<sequence>MSESHDQDRELSGEAGTDRDQKAGASARTPFRGPLRLLGMVLGWLLISIPLTRLAYDSIEPTYETSSLVLVEATETDPFASEERPREPDGRAPVYLKTQLVSVTSDPVLEGAFVVDPRIAKFSMFKNCKDPVAELRKRLEVRILPDTNFIRISLESTNPQEAADTVNAVALAYKLATQPDDAQLVPPQITGLRKDTAEAEVAALEVYRKEEIDKKIDKKKEELLKLAQDEGVRLRSSVPGEEGDGKAAFPWALDLNPSRLYEMTSDQLMRTEFDLLDLDTRLEAAMADQPPSRPGGDGATPSGARGQGPRSDDRISELKRQVRVATLKREKLRTMLAQFDIRPAGSTRASFLLEELNSLRAMFDQIERKILKKKFNADKGIVLIPRVDRAKVPTVPLRDPRVPFAALVPAAVLIVLLGVSRLSRRA</sequence>
<keyword evidence="2" id="KW-0472">Membrane</keyword>
<keyword evidence="2" id="KW-1133">Transmembrane helix</keyword>
<organism evidence="3 4">
    <name type="scientific">Aquisphaera giovannonii</name>
    <dbReference type="NCBI Taxonomy" id="406548"/>
    <lineage>
        <taxon>Bacteria</taxon>
        <taxon>Pseudomonadati</taxon>
        <taxon>Planctomycetota</taxon>
        <taxon>Planctomycetia</taxon>
        <taxon>Isosphaerales</taxon>
        <taxon>Isosphaeraceae</taxon>
        <taxon>Aquisphaera</taxon>
    </lineage>
</organism>
<dbReference type="KEGG" id="agv:OJF2_55170"/>
<dbReference type="EMBL" id="CP042997">
    <property type="protein sequence ID" value="QEH36932.1"/>
    <property type="molecule type" value="Genomic_DNA"/>
</dbReference>
<evidence type="ECO:0000256" key="1">
    <source>
        <dbReference type="SAM" id="MobiDB-lite"/>
    </source>
</evidence>
<evidence type="ECO:0000313" key="3">
    <source>
        <dbReference type="EMBL" id="QEH36932.1"/>
    </source>
</evidence>
<feature type="transmembrane region" description="Helical" evidence="2">
    <location>
        <begin position="402"/>
        <end position="420"/>
    </location>
</feature>
<name>A0A5B9W8H8_9BACT</name>
<gene>
    <name evidence="3" type="ORF">OJF2_55170</name>
</gene>
<reference evidence="3 4" key="1">
    <citation type="submission" date="2019-08" db="EMBL/GenBank/DDBJ databases">
        <title>Deep-cultivation of Planctomycetes and their phenomic and genomic characterization uncovers novel biology.</title>
        <authorList>
            <person name="Wiegand S."/>
            <person name="Jogler M."/>
            <person name="Boedeker C."/>
            <person name="Pinto D."/>
            <person name="Vollmers J."/>
            <person name="Rivas-Marin E."/>
            <person name="Kohn T."/>
            <person name="Peeters S.H."/>
            <person name="Heuer A."/>
            <person name="Rast P."/>
            <person name="Oberbeckmann S."/>
            <person name="Bunk B."/>
            <person name="Jeske O."/>
            <person name="Meyerdierks A."/>
            <person name="Storesund J.E."/>
            <person name="Kallscheuer N."/>
            <person name="Luecker S."/>
            <person name="Lage O.M."/>
            <person name="Pohl T."/>
            <person name="Merkel B.J."/>
            <person name="Hornburger P."/>
            <person name="Mueller R.-W."/>
            <person name="Bruemmer F."/>
            <person name="Labrenz M."/>
            <person name="Spormann A.M."/>
            <person name="Op den Camp H."/>
            <person name="Overmann J."/>
            <person name="Amann R."/>
            <person name="Jetten M.S.M."/>
            <person name="Mascher T."/>
            <person name="Medema M.H."/>
            <person name="Devos D.P."/>
            <person name="Kaster A.-K."/>
            <person name="Ovreas L."/>
            <person name="Rohde M."/>
            <person name="Galperin M.Y."/>
            <person name="Jogler C."/>
        </authorList>
    </citation>
    <scope>NUCLEOTIDE SEQUENCE [LARGE SCALE GENOMIC DNA]</scope>
    <source>
        <strain evidence="3 4">OJF2</strain>
    </source>
</reference>
<feature type="region of interest" description="Disordered" evidence="1">
    <location>
        <begin position="1"/>
        <end position="27"/>
    </location>
</feature>
<feature type="region of interest" description="Disordered" evidence="1">
    <location>
        <begin position="286"/>
        <end position="317"/>
    </location>
</feature>
<keyword evidence="4" id="KW-1185">Reference proteome</keyword>
<keyword evidence="2" id="KW-0812">Transmembrane</keyword>
<proteinExistence type="predicted"/>
<evidence type="ECO:0000256" key="2">
    <source>
        <dbReference type="SAM" id="Phobius"/>
    </source>
</evidence>
<dbReference type="Proteomes" id="UP000324233">
    <property type="component" value="Chromosome"/>
</dbReference>
<protein>
    <recommendedName>
        <fullName evidence="5">Chain length determinant protein</fullName>
    </recommendedName>
</protein>
<evidence type="ECO:0008006" key="5">
    <source>
        <dbReference type="Google" id="ProtNLM"/>
    </source>
</evidence>
<dbReference type="AlphaFoldDB" id="A0A5B9W8H8"/>
<evidence type="ECO:0000313" key="4">
    <source>
        <dbReference type="Proteomes" id="UP000324233"/>
    </source>
</evidence>
<accession>A0A5B9W8H8</accession>
<feature type="compositionally biased region" description="Basic and acidic residues" evidence="1">
    <location>
        <begin position="1"/>
        <end position="22"/>
    </location>
</feature>